<dbReference type="GO" id="GO:0006081">
    <property type="term" value="P:aldehyde metabolic process"/>
    <property type="evidence" value="ECO:0007669"/>
    <property type="project" value="InterPro"/>
</dbReference>
<dbReference type="InterPro" id="IPR016162">
    <property type="entry name" value="Ald_DH_N"/>
</dbReference>
<dbReference type="Gene3D" id="3.40.605.10">
    <property type="entry name" value="Aldehyde Dehydrogenase, Chain A, domain 1"/>
    <property type="match status" value="1"/>
</dbReference>
<evidence type="ECO:0000256" key="6">
    <source>
        <dbReference type="SAM" id="MobiDB-lite"/>
    </source>
</evidence>
<dbReference type="InterPro" id="IPR016163">
    <property type="entry name" value="Ald_DH_C"/>
</dbReference>
<dbReference type="Pfam" id="PF00171">
    <property type="entry name" value="Aldedh"/>
    <property type="match status" value="1"/>
</dbReference>
<evidence type="ECO:0000313" key="8">
    <source>
        <dbReference type="EMBL" id="KAH0812452.1"/>
    </source>
</evidence>
<feature type="region of interest" description="Disordered" evidence="6">
    <location>
        <begin position="626"/>
        <end position="668"/>
    </location>
</feature>
<proteinExistence type="inferred from homology"/>
<dbReference type="PROSITE" id="PS00687">
    <property type="entry name" value="ALDEHYDE_DEHYDR_GLU"/>
    <property type="match status" value="1"/>
</dbReference>
<evidence type="ECO:0000256" key="3">
    <source>
        <dbReference type="ARBA" id="ARBA00023027"/>
    </source>
</evidence>
<keyword evidence="2 5" id="KW-0560">Oxidoreductase</keyword>
<dbReference type="SUPFAM" id="SSF53720">
    <property type="entry name" value="ALDH-like"/>
    <property type="match status" value="1"/>
</dbReference>
<dbReference type="GO" id="GO:0005737">
    <property type="term" value="C:cytoplasm"/>
    <property type="evidence" value="ECO:0007669"/>
    <property type="project" value="TreeGrafter"/>
</dbReference>
<keyword evidence="3" id="KW-0520">NAD</keyword>
<protein>
    <recommendedName>
        <fullName evidence="7">Aldehyde dehydrogenase domain-containing protein</fullName>
    </recommendedName>
</protein>
<feature type="domain" description="Aldehyde dehydrogenase" evidence="7">
    <location>
        <begin position="10"/>
        <end position="426"/>
    </location>
</feature>
<evidence type="ECO:0000256" key="2">
    <source>
        <dbReference type="ARBA" id="ARBA00023002"/>
    </source>
</evidence>
<evidence type="ECO:0000313" key="9">
    <source>
        <dbReference type="Proteomes" id="UP000719412"/>
    </source>
</evidence>
<dbReference type="InterPro" id="IPR029510">
    <property type="entry name" value="Ald_DH_CS_GLU"/>
</dbReference>
<dbReference type="FunFam" id="3.40.309.10:FF:000003">
    <property type="entry name" value="Aldehyde dehydrogenase"/>
    <property type="match status" value="1"/>
</dbReference>
<keyword evidence="9" id="KW-1185">Reference proteome</keyword>
<dbReference type="InterPro" id="IPR015590">
    <property type="entry name" value="Aldehyde_DH_dom"/>
</dbReference>
<dbReference type="GO" id="GO:0004029">
    <property type="term" value="F:aldehyde dehydrogenase (NAD+) activity"/>
    <property type="evidence" value="ECO:0007669"/>
    <property type="project" value="TreeGrafter"/>
</dbReference>
<feature type="compositionally biased region" description="Polar residues" evidence="6">
    <location>
        <begin position="626"/>
        <end position="643"/>
    </location>
</feature>
<evidence type="ECO:0000256" key="1">
    <source>
        <dbReference type="ARBA" id="ARBA00009986"/>
    </source>
</evidence>
<gene>
    <name evidence="8" type="ORF">GEV33_010339</name>
</gene>
<dbReference type="InterPro" id="IPR016161">
    <property type="entry name" value="Ald_DH/histidinol_DH"/>
</dbReference>
<sequence length="694" mass="76821">MTNPSELVQTLRNTFNSGKTKPVEFRLKQLKALQRLYEENTEAMIEVLGKDLRKSKQESILLEIDYLINDLRHTIANLRSWVEPEQPPKGFVNMLDSLYIYNDPYGVVLVIGSWNYPIQLTLLPVAGAIAAGNCVVIKPSEVSSASSKFMAETIPKYLDSDCYRVFEGGVAETTALLKERFDYIFYTGSSQVGKIIHTAASQHLTPVTLELGGKSPVYLDKSADIKVATKRLLWGKCINAGQTCVAPDYLICTRDVRDRFVDCAKETIREFFGSDPKQSPDLCRIINDRQFQRLVALIKQHKPAVGGNFDASDRYVEPTILTDVDLKDPVMKDEIFGPILPVVTVDDASEAIKLINAREKPLVFYIFSNNKKDVKLLIDNTSSGGVLVNDTIMHMATDMPFGGVGTSGMGSYHGKYTFDTFSHKKSCLYKDLGILGETLASSRYPPYSDRKLKFLQLLLKKRQGVSFKCLSYLVVFGIGFASAVGCVPTKWHKKGADVGLPAWSSRDFSMTCDPGCVASRPPTVDGVCFISCSVYDSEDTSRGTAPMTNLSPPRYHQCAKTSGRYHGIIPEHRMSGSYVLDKRLGGNPGSPVLREHSIVWKWVVGSHADGRGGLLLWRPRADRASQTAHGAVTGTTRPSNANPERSALKTTPVIGAPRHDRARGRNPPGVYRLHVCTVPLSKPESRPVLYRLND</sequence>
<dbReference type="Proteomes" id="UP000719412">
    <property type="component" value="Unassembled WGS sequence"/>
</dbReference>
<reference evidence="8" key="1">
    <citation type="journal article" date="2020" name="J Insects Food Feed">
        <title>The yellow mealworm (Tenebrio molitor) genome: a resource for the emerging insects as food and feed industry.</title>
        <authorList>
            <person name="Eriksson T."/>
            <person name="Andere A."/>
            <person name="Kelstrup H."/>
            <person name="Emery V."/>
            <person name="Picard C."/>
        </authorList>
    </citation>
    <scope>NUCLEOTIDE SEQUENCE</scope>
    <source>
        <strain evidence="8">Stoneville</strain>
        <tissue evidence="8">Whole head</tissue>
    </source>
</reference>
<evidence type="ECO:0000256" key="4">
    <source>
        <dbReference type="PROSITE-ProRule" id="PRU10007"/>
    </source>
</evidence>
<dbReference type="EMBL" id="JABDTM020026043">
    <property type="protein sequence ID" value="KAH0812452.1"/>
    <property type="molecule type" value="Genomic_DNA"/>
</dbReference>
<dbReference type="CDD" id="cd07132">
    <property type="entry name" value="ALDH_F3AB"/>
    <property type="match status" value="1"/>
</dbReference>
<evidence type="ECO:0000259" key="7">
    <source>
        <dbReference type="Pfam" id="PF00171"/>
    </source>
</evidence>
<accession>A0A8J6L9X7</accession>
<feature type="active site" evidence="4">
    <location>
        <position position="210"/>
    </location>
</feature>
<comment type="caution">
    <text evidence="8">The sequence shown here is derived from an EMBL/GenBank/DDBJ whole genome shotgun (WGS) entry which is preliminary data.</text>
</comment>
<reference evidence="8" key="2">
    <citation type="submission" date="2021-08" db="EMBL/GenBank/DDBJ databases">
        <authorList>
            <person name="Eriksson T."/>
        </authorList>
    </citation>
    <scope>NUCLEOTIDE SEQUENCE</scope>
    <source>
        <strain evidence="8">Stoneville</strain>
        <tissue evidence="8">Whole head</tissue>
    </source>
</reference>
<evidence type="ECO:0000256" key="5">
    <source>
        <dbReference type="RuleBase" id="RU003345"/>
    </source>
</evidence>
<dbReference type="InterPro" id="IPR012394">
    <property type="entry name" value="Aldehyde_DH_NAD(P)"/>
</dbReference>
<dbReference type="Gene3D" id="3.40.309.10">
    <property type="entry name" value="Aldehyde Dehydrogenase, Chain A, domain 2"/>
    <property type="match status" value="1"/>
</dbReference>
<dbReference type="PANTHER" id="PTHR43570">
    <property type="entry name" value="ALDEHYDE DEHYDROGENASE"/>
    <property type="match status" value="1"/>
</dbReference>
<organism evidence="8 9">
    <name type="scientific">Tenebrio molitor</name>
    <name type="common">Yellow mealworm beetle</name>
    <dbReference type="NCBI Taxonomy" id="7067"/>
    <lineage>
        <taxon>Eukaryota</taxon>
        <taxon>Metazoa</taxon>
        <taxon>Ecdysozoa</taxon>
        <taxon>Arthropoda</taxon>
        <taxon>Hexapoda</taxon>
        <taxon>Insecta</taxon>
        <taxon>Pterygota</taxon>
        <taxon>Neoptera</taxon>
        <taxon>Endopterygota</taxon>
        <taxon>Coleoptera</taxon>
        <taxon>Polyphaga</taxon>
        <taxon>Cucujiformia</taxon>
        <taxon>Tenebrionidae</taxon>
        <taxon>Tenebrio</taxon>
    </lineage>
</organism>
<dbReference type="PANTHER" id="PTHR43570:SF16">
    <property type="entry name" value="ALDEHYDE DEHYDROGENASE TYPE III, ISOFORM Q"/>
    <property type="match status" value="1"/>
</dbReference>
<comment type="similarity">
    <text evidence="1 5">Belongs to the aldehyde dehydrogenase family.</text>
</comment>
<dbReference type="AlphaFoldDB" id="A0A8J6L9X7"/>
<name>A0A8J6L9X7_TENMO</name>
<dbReference type="FunFam" id="3.40.605.10:FF:000004">
    <property type="entry name" value="Aldehyde dehydrogenase"/>
    <property type="match status" value="1"/>
</dbReference>